<dbReference type="GO" id="GO:0003700">
    <property type="term" value="F:DNA-binding transcription factor activity"/>
    <property type="evidence" value="ECO:0007669"/>
    <property type="project" value="TreeGrafter"/>
</dbReference>
<dbReference type="SUPFAM" id="SSF46689">
    <property type="entry name" value="Homeodomain-like"/>
    <property type="match status" value="1"/>
</dbReference>
<dbReference type="Proteomes" id="UP000590647">
    <property type="component" value="Unassembled WGS sequence"/>
</dbReference>
<evidence type="ECO:0000313" key="4">
    <source>
        <dbReference type="EMBL" id="MBB5799536.1"/>
    </source>
</evidence>
<reference evidence="4 5" key="1">
    <citation type="submission" date="2020-08" db="EMBL/GenBank/DDBJ databases">
        <title>Sequencing the genomes of 1000 actinobacteria strains.</title>
        <authorList>
            <person name="Klenk H.-P."/>
        </authorList>
    </citation>
    <scope>NUCLEOTIDE SEQUENCE [LARGE SCALE GENOMIC DNA]</scope>
    <source>
        <strain evidence="4 5">DSM 40084</strain>
    </source>
</reference>
<dbReference type="RefSeq" id="WP_184991924.1">
    <property type="nucleotide sequence ID" value="NZ_JACHNE010000001.1"/>
</dbReference>
<feature type="domain" description="HTH tetR-type" evidence="3">
    <location>
        <begin position="16"/>
        <end position="74"/>
    </location>
</feature>
<keyword evidence="1 2" id="KW-0238">DNA-binding</keyword>
<evidence type="ECO:0000256" key="2">
    <source>
        <dbReference type="PROSITE-ProRule" id="PRU00335"/>
    </source>
</evidence>
<protein>
    <submittedName>
        <fullName evidence="4">AcrR family transcriptional regulator</fullName>
    </submittedName>
</protein>
<comment type="caution">
    <text evidence="4">The sequence shown here is derived from an EMBL/GenBank/DDBJ whole genome shotgun (WGS) entry which is preliminary data.</text>
</comment>
<dbReference type="PANTHER" id="PTHR30055:SF209">
    <property type="entry name" value="POSSIBLE TRANSCRIPTIONAL REGULATORY PROTEIN (PROBABLY TETR-FAMILY)"/>
    <property type="match status" value="1"/>
</dbReference>
<proteinExistence type="predicted"/>
<evidence type="ECO:0000256" key="1">
    <source>
        <dbReference type="ARBA" id="ARBA00023125"/>
    </source>
</evidence>
<evidence type="ECO:0000313" key="5">
    <source>
        <dbReference type="Proteomes" id="UP000590647"/>
    </source>
</evidence>
<dbReference type="InterPro" id="IPR001647">
    <property type="entry name" value="HTH_TetR"/>
</dbReference>
<dbReference type="InterPro" id="IPR009057">
    <property type="entry name" value="Homeodomain-like_sf"/>
</dbReference>
<accession>A0A7W9HCL9</accession>
<sequence length="208" mass="22078">MTSSGEPRRRRRADAERSRAAILDAAVRLLRQRPDAGMEAIAAAAGVTRQTVYAHFSSRDSLLVAAVDRITEDAVAAMDAAALDEGPARAALLRFLDASWRSFEDNAPLLQAAPTGTPGDGEQARHEPVAERLARLVERGQRAGEFAPGLPPRWLVAMTVALGHAAGDEVGSGRMTSSEAETALRTTVLRVLGAAEGPPDSHDRPDRA</sequence>
<name>A0A7W9HCL9_9ACTN</name>
<dbReference type="InterPro" id="IPR036271">
    <property type="entry name" value="Tet_transcr_reg_TetR-rel_C_sf"/>
</dbReference>
<dbReference type="PANTHER" id="PTHR30055">
    <property type="entry name" value="HTH-TYPE TRANSCRIPTIONAL REGULATOR RUTR"/>
    <property type="match status" value="1"/>
</dbReference>
<dbReference type="PROSITE" id="PS50977">
    <property type="entry name" value="HTH_TETR_2"/>
    <property type="match status" value="1"/>
</dbReference>
<keyword evidence="5" id="KW-1185">Reference proteome</keyword>
<dbReference type="AlphaFoldDB" id="A0A7W9HCL9"/>
<dbReference type="Pfam" id="PF00440">
    <property type="entry name" value="TetR_N"/>
    <property type="match status" value="1"/>
</dbReference>
<dbReference type="SUPFAM" id="SSF48498">
    <property type="entry name" value="Tetracyclin repressor-like, C-terminal domain"/>
    <property type="match status" value="1"/>
</dbReference>
<evidence type="ECO:0000259" key="3">
    <source>
        <dbReference type="PROSITE" id="PS50977"/>
    </source>
</evidence>
<dbReference type="GO" id="GO:0000976">
    <property type="term" value="F:transcription cis-regulatory region binding"/>
    <property type="evidence" value="ECO:0007669"/>
    <property type="project" value="TreeGrafter"/>
</dbReference>
<organism evidence="4 5">
    <name type="scientific">Streptomyces caelestis</name>
    <dbReference type="NCBI Taxonomy" id="36816"/>
    <lineage>
        <taxon>Bacteria</taxon>
        <taxon>Bacillati</taxon>
        <taxon>Actinomycetota</taxon>
        <taxon>Actinomycetes</taxon>
        <taxon>Kitasatosporales</taxon>
        <taxon>Streptomycetaceae</taxon>
        <taxon>Streptomyces</taxon>
    </lineage>
</organism>
<gene>
    <name evidence="4" type="ORF">HDA41_007500</name>
</gene>
<feature type="DNA-binding region" description="H-T-H motif" evidence="2">
    <location>
        <begin position="37"/>
        <end position="56"/>
    </location>
</feature>
<dbReference type="EMBL" id="JACHNE010000001">
    <property type="protein sequence ID" value="MBB5799536.1"/>
    <property type="molecule type" value="Genomic_DNA"/>
</dbReference>
<dbReference type="Gene3D" id="1.10.357.10">
    <property type="entry name" value="Tetracycline Repressor, domain 2"/>
    <property type="match status" value="1"/>
</dbReference>
<dbReference type="InterPro" id="IPR050109">
    <property type="entry name" value="HTH-type_TetR-like_transc_reg"/>
</dbReference>